<dbReference type="Proteomes" id="UP001558534">
    <property type="component" value="Unassembled WGS sequence"/>
</dbReference>
<dbReference type="InterPro" id="IPR023214">
    <property type="entry name" value="HAD_sf"/>
</dbReference>
<dbReference type="RefSeq" id="WP_368637018.1">
    <property type="nucleotide sequence ID" value="NZ_JBFRHK010000008.1"/>
</dbReference>
<comment type="caution">
    <text evidence="1">The sequence shown here is derived from an EMBL/GenBank/DDBJ whole genome shotgun (WGS) entry which is preliminary data.</text>
</comment>
<dbReference type="EMBL" id="JBFRHK010000008">
    <property type="protein sequence ID" value="MEX3746335.1"/>
    <property type="molecule type" value="Genomic_DNA"/>
</dbReference>
<dbReference type="Pfam" id="PF13242">
    <property type="entry name" value="Hydrolase_like"/>
    <property type="match status" value="1"/>
</dbReference>
<evidence type="ECO:0000313" key="2">
    <source>
        <dbReference type="Proteomes" id="UP001558534"/>
    </source>
</evidence>
<sequence length="34" mass="3767">MLQIEPKDCLYIGDQPTDILAAYVAGIKIFGALW</sequence>
<protein>
    <submittedName>
        <fullName evidence="1">HAD hydrolase-like protein</fullName>
    </submittedName>
</protein>
<dbReference type="InterPro" id="IPR036412">
    <property type="entry name" value="HAD-like_sf"/>
</dbReference>
<gene>
    <name evidence="1" type="ORF">AB1300_14430</name>
</gene>
<dbReference type="Gene3D" id="3.40.50.1000">
    <property type="entry name" value="HAD superfamily/HAD-like"/>
    <property type="match status" value="1"/>
</dbReference>
<keyword evidence="2" id="KW-1185">Reference proteome</keyword>
<proteinExistence type="predicted"/>
<dbReference type="SUPFAM" id="SSF56784">
    <property type="entry name" value="HAD-like"/>
    <property type="match status" value="1"/>
</dbReference>
<name>A0ABV3VZJ1_9BACI</name>
<evidence type="ECO:0000313" key="1">
    <source>
        <dbReference type="EMBL" id="MEX3746335.1"/>
    </source>
</evidence>
<reference evidence="1 2" key="1">
    <citation type="submission" date="2024-07" db="EMBL/GenBank/DDBJ databases">
        <title>Characterization of a bacterium isolated from hydrolysated instant sea cucumber by whole-genome sequencing and metabolomics.</title>
        <authorList>
            <person name="Luo X."/>
            <person name="Zhang Z."/>
            <person name="Zheng Z."/>
            <person name="Zhang W."/>
            <person name="Ming T."/>
            <person name="Jiao L."/>
            <person name="Su X."/>
            <person name="Kong F."/>
            <person name="Xu J."/>
        </authorList>
    </citation>
    <scope>NUCLEOTIDE SEQUENCE [LARGE SCALE GENOMIC DNA]</scope>
    <source>
        <strain evidence="1 2">XL-2024</strain>
    </source>
</reference>
<accession>A0ABV3VZJ1</accession>
<organism evidence="1 2">
    <name type="scientific">Lysinibacillus xylanilyticus</name>
    <dbReference type="NCBI Taxonomy" id="582475"/>
    <lineage>
        <taxon>Bacteria</taxon>
        <taxon>Bacillati</taxon>
        <taxon>Bacillota</taxon>
        <taxon>Bacilli</taxon>
        <taxon>Bacillales</taxon>
        <taxon>Bacillaceae</taxon>
        <taxon>Lysinibacillus</taxon>
    </lineage>
</organism>